<dbReference type="Proteomes" id="UP000558488">
    <property type="component" value="Unassembled WGS sequence"/>
</dbReference>
<name>A0A7J7UG92_PIPKU</name>
<sequence>MRPLGEPDLSDRGKASLGSCEYTAEVTLSSAGAINLALPSGELLLGAIVVVITRDIWKRANMSLVLLTETLSSSHFWEEYGSRFILPGLRAPLGGGGKEQPMCGCLRGAQGPVRPSPAQARGPTTVAKGMVHS</sequence>
<keyword evidence="4" id="KW-1185">Reference proteome</keyword>
<protein>
    <submittedName>
        <fullName evidence="3">Uncharacterized protein</fullName>
    </submittedName>
</protein>
<keyword evidence="2" id="KW-1133">Transmembrane helix</keyword>
<dbReference type="EMBL" id="JACAGB010000020">
    <property type="protein sequence ID" value="KAF6311893.1"/>
    <property type="molecule type" value="Genomic_DNA"/>
</dbReference>
<feature type="region of interest" description="Disordered" evidence="1">
    <location>
        <begin position="113"/>
        <end position="133"/>
    </location>
</feature>
<accession>A0A7J7UG92</accession>
<evidence type="ECO:0000256" key="1">
    <source>
        <dbReference type="SAM" id="MobiDB-lite"/>
    </source>
</evidence>
<evidence type="ECO:0000256" key="2">
    <source>
        <dbReference type="SAM" id="Phobius"/>
    </source>
</evidence>
<feature type="transmembrane region" description="Helical" evidence="2">
    <location>
        <begin position="32"/>
        <end position="52"/>
    </location>
</feature>
<gene>
    <name evidence="3" type="ORF">mPipKuh1_009089</name>
</gene>
<keyword evidence="2" id="KW-0812">Transmembrane</keyword>
<proteinExistence type="predicted"/>
<reference evidence="3 4" key="1">
    <citation type="journal article" date="2020" name="Nature">
        <title>Six reference-quality genomes reveal evolution of bat adaptations.</title>
        <authorList>
            <person name="Jebb D."/>
            <person name="Huang Z."/>
            <person name="Pippel M."/>
            <person name="Hughes G.M."/>
            <person name="Lavrichenko K."/>
            <person name="Devanna P."/>
            <person name="Winkler S."/>
            <person name="Jermiin L.S."/>
            <person name="Skirmuntt E.C."/>
            <person name="Katzourakis A."/>
            <person name="Burkitt-Gray L."/>
            <person name="Ray D.A."/>
            <person name="Sullivan K.A.M."/>
            <person name="Roscito J.G."/>
            <person name="Kirilenko B.M."/>
            <person name="Davalos L.M."/>
            <person name="Corthals A.P."/>
            <person name="Power M.L."/>
            <person name="Jones G."/>
            <person name="Ransome R.D."/>
            <person name="Dechmann D.K.N."/>
            <person name="Locatelli A.G."/>
            <person name="Puechmaille S.J."/>
            <person name="Fedrigo O."/>
            <person name="Jarvis E.D."/>
            <person name="Hiller M."/>
            <person name="Vernes S.C."/>
            <person name="Myers E.W."/>
            <person name="Teeling E.C."/>
        </authorList>
    </citation>
    <scope>NUCLEOTIDE SEQUENCE [LARGE SCALE GENOMIC DNA]</scope>
    <source>
        <strain evidence="3">MPipKuh1</strain>
        <tissue evidence="3">Flight muscle</tissue>
    </source>
</reference>
<organism evidence="3 4">
    <name type="scientific">Pipistrellus kuhlii</name>
    <name type="common">Kuhl's pipistrelle</name>
    <dbReference type="NCBI Taxonomy" id="59472"/>
    <lineage>
        <taxon>Eukaryota</taxon>
        <taxon>Metazoa</taxon>
        <taxon>Chordata</taxon>
        <taxon>Craniata</taxon>
        <taxon>Vertebrata</taxon>
        <taxon>Euteleostomi</taxon>
        <taxon>Mammalia</taxon>
        <taxon>Eutheria</taxon>
        <taxon>Laurasiatheria</taxon>
        <taxon>Chiroptera</taxon>
        <taxon>Yangochiroptera</taxon>
        <taxon>Vespertilionidae</taxon>
        <taxon>Pipistrellus</taxon>
    </lineage>
</organism>
<comment type="caution">
    <text evidence="3">The sequence shown here is derived from an EMBL/GenBank/DDBJ whole genome shotgun (WGS) entry which is preliminary data.</text>
</comment>
<evidence type="ECO:0000313" key="4">
    <source>
        <dbReference type="Proteomes" id="UP000558488"/>
    </source>
</evidence>
<dbReference type="AlphaFoldDB" id="A0A7J7UG92"/>
<evidence type="ECO:0000313" key="3">
    <source>
        <dbReference type="EMBL" id="KAF6311893.1"/>
    </source>
</evidence>
<keyword evidence="2" id="KW-0472">Membrane</keyword>